<feature type="compositionally biased region" description="Basic residues" evidence="1">
    <location>
        <begin position="1"/>
        <end position="13"/>
    </location>
</feature>
<reference evidence="3" key="2">
    <citation type="journal article" date="2008" name="Nucleic Acids Res.">
        <title>The rice annotation project database (RAP-DB): 2008 update.</title>
        <authorList>
            <consortium name="The rice annotation project (RAP)"/>
        </authorList>
    </citation>
    <scope>GENOME REANNOTATION</scope>
    <source>
        <strain evidence="3">cv. Nipponbare</strain>
    </source>
</reference>
<reference evidence="2 3" key="1">
    <citation type="journal article" date="2005" name="Nature">
        <title>The map-based sequence of the rice genome.</title>
        <authorList>
            <consortium name="International rice genome sequencing project (IRGSP)"/>
            <person name="Matsumoto T."/>
            <person name="Wu J."/>
            <person name="Kanamori H."/>
            <person name="Katayose Y."/>
            <person name="Fujisawa M."/>
            <person name="Namiki N."/>
            <person name="Mizuno H."/>
            <person name="Yamamoto K."/>
            <person name="Antonio B.A."/>
            <person name="Baba T."/>
            <person name="Sakata K."/>
            <person name="Nagamura Y."/>
            <person name="Aoki H."/>
            <person name="Arikawa K."/>
            <person name="Arita K."/>
            <person name="Bito T."/>
            <person name="Chiden Y."/>
            <person name="Fujitsuka N."/>
            <person name="Fukunaka R."/>
            <person name="Hamada M."/>
            <person name="Harada C."/>
            <person name="Hayashi A."/>
            <person name="Hijishita S."/>
            <person name="Honda M."/>
            <person name="Hosokawa S."/>
            <person name="Ichikawa Y."/>
            <person name="Idonuma A."/>
            <person name="Iijima M."/>
            <person name="Ikeda M."/>
            <person name="Ikeno M."/>
            <person name="Ito K."/>
            <person name="Ito S."/>
            <person name="Ito T."/>
            <person name="Ito Y."/>
            <person name="Ito Y."/>
            <person name="Iwabuchi A."/>
            <person name="Kamiya K."/>
            <person name="Karasawa W."/>
            <person name="Kurita K."/>
            <person name="Katagiri S."/>
            <person name="Kikuta A."/>
            <person name="Kobayashi H."/>
            <person name="Kobayashi N."/>
            <person name="Machita K."/>
            <person name="Maehara T."/>
            <person name="Masukawa M."/>
            <person name="Mizubayashi T."/>
            <person name="Mukai Y."/>
            <person name="Nagasaki H."/>
            <person name="Nagata Y."/>
            <person name="Naito S."/>
            <person name="Nakashima M."/>
            <person name="Nakama Y."/>
            <person name="Nakamichi Y."/>
            <person name="Nakamura M."/>
            <person name="Meguro A."/>
            <person name="Negishi M."/>
            <person name="Ohta I."/>
            <person name="Ohta T."/>
            <person name="Okamoto M."/>
            <person name="Ono N."/>
            <person name="Saji S."/>
            <person name="Sakaguchi M."/>
            <person name="Sakai K."/>
            <person name="Shibata M."/>
            <person name="Shimokawa T."/>
            <person name="Song J."/>
            <person name="Takazaki Y."/>
            <person name="Terasawa K."/>
            <person name="Tsugane M."/>
            <person name="Tsuji K."/>
            <person name="Ueda S."/>
            <person name="Waki K."/>
            <person name="Yamagata H."/>
            <person name="Yamamoto M."/>
            <person name="Yamamoto S."/>
            <person name="Yamane H."/>
            <person name="Yoshiki S."/>
            <person name="Yoshihara R."/>
            <person name="Yukawa K."/>
            <person name="Zhong H."/>
            <person name="Yano M."/>
            <person name="Yuan Q."/>
            <person name="Ouyang S."/>
            <person name="Liu J."/>
            <person name="Jones K.M."/>
            <person name="Gansberger K."/>
            <person name="Moffat K."/>
            <person name="Hill J."/>
            <person name="Bera J."/>
            <person name="Fadrosh D."/>
            <person name="Jin S."/>
            <person name="Johri S."/>
            <person name="Kim M."/>
            <person name="Overton L."/>
            <person name="Reardon M."/>
            <person name="Tsitrin T."/>
            <person name="Vuong H."/>
            <person name="Weaver B."/>
            <person name="Ciecko A."/>
            <person name="Tallon L."/>
            <person name="Jackson J."/>
            <person name="Pai G."/>
            <person name="Aken S.V."/>
            <person name="Utterback T."/>
            <person name="Reidmuller S."/>
            <person name="Feldblyum T."/>
            <person name="Hsiao J."/>
            <person name="Zismann V."/>
            <person name="Iobst S."/>
            <person name="de Vazeille A.R."/>
            <person name="Buell C.R."/>
            <person name="Ying K."/>
            <person name="Li Y."/>
            <person name="Lu T."/>
            <person name="Huang Y."/>
            <person name="Zhao Q."/>
            <person name="Feng Q."/>
            <person name="Zhang L."/>
            <person name="Zhu J."/>
            <person name="Weng Q."/>
            <person name="Mu J."/>
            <person name="Lu Y."/>
            <person name="Fan D."/>
            <person name="Liu Y."/>
            <person name="Guan J."/>
            <person name="Zhang Y."/>
            <person name="Yu S."/>
            <person name="Liu X."/>
            <person name="Zhang Y."/>
            <person name="Hong G."/>
            <person name="Han B."/>
            <person name="Choisne N."/>
            <person name="Demange N."/>
            <person name="Orjeda G."/>
            <person name="Samain S."/>
            <person name="Cattolico L."/>
            <person name="Pelletier E."/>
            <person name="Couloux A."/>
            <person name="Segurens B."/>
            <person name="Wincker P."/>
            <person name="D'Hont A."/>
            <person name="Scarpelli C."/>
            <person name="Weissenbach J."/>
            <person name="Salanoubat M."/>
            <person name="Quetier F."/>
            <person name="Yu Y."/>
            <person name="Kim H.R."/>
            <person name="Rambo T."/>
            <person name="Currie J."/>
            <person name="Collura K."/>
            <person name="Luo M."/>
            <person name="Yang T."/>
            <person name="Ammiraju J.S.S."/>
            <person name="Engler F."/>
            <person name="Soderlund C."/>
            <person name="Wing R.A."/>
            <person name="Palmer L.E."/>
            <person name="de la Bastide M."/>
            <person name="Spiegel L."/>
            <person name="Nascimento L."/>
            <person name="Zutavern T."/>
            <person name="O'Shaughnessy A."/>
            <person name="Dike S."/>
            <person name="Dedhia N."/>
            <person name="Preston R."/>
            <person name="Balija V."/>
            <person name="McCombie W.R."/>
            <person name="Chow T."/>
            <person name="Chen H."/>
            <person name="Chung M."/>
            <person name="Chen C."/>
            <person name="Shaw J."/>
            <person name="Wu H."/>
            <person name="Hsiao K."/>
            <person name="Chao Y."/>
            <person name="Chu M."/>
            <person name="Cheng C."/>
            <person name="Hour A."/>
            <person name="Lee P."/>
            <person name="Lin S."/>
            <person name="Lin Y."/>
            <person name="Liou J."/>
            <person name="Liu S."/>
            <person name="Hsing Y."/>
            <person name="Raghuvanshi S."/>
            <person name="Mohanty A."/>
            <person name="Bharti A.K."/>
            <person name="Gaur A."/>
            <person name="Gupta V."/>
            <person name="Kumar D."/>
            <person name="Ravi V."/>
            <person name="Vij S."/>
            <person name="Kapur A."/>
            <person name="Khurana P."/>
            <person name="Khurana P."/>
            <person name="Khurana J.P."/>
            <person name="Tyagi A.K."/>
            <person name="Gaikwad K."/>
            <person name="Singh A."/>
            <person name="Dalal V."/>
            <person name="Srivastava S."/>
            <person name="Dixit A."/>
            <person name="Pal A.K."/>
            <person name="Ghazi I.A."/>
            <person name="Yadav M."/>
            <person name="Pandit A."/>
            <person name="Bhargava A."/>
            <person name="Sureshbabu K."/>
            <person name="Batra K."/>
            <person name="Sharma T.R."/>
            <person name="Mohapatra T."/>
            <person name="Singh N.K."/>
            <person name="Messing J."/>
            <person name="Nelson A.B."/>
            <person name="Fuks G."/>
            <person name="Kavchok S."/>
            <person name="Keizer G."/>
            <person name="Linton E."/>
            <person name="Llaca V."/>
            <person name="Song R."/>
            <person name="Tanyolac B."/>
            <person name="Young S."/>
            <person name="Ho-Il K."/>
            <person name="Hahn J.H."/>
            <person name="Sangsakoo G."/>
            <person name="Vanavichit A."/>
            <person name="de Mattos Luiz.A.T."/>
            <person name="Zimmer P.D."/>
            <person name="Malone G."/>
            <person name="Dellagostin O."/>
            <person name="de Oliveira A.C."/>
            <person name="Bevan M."/>
            <person name="Bancroft I."/>
            <person name="Minx P."/>
            <person name="Cordum H."/>
            <person name="Wilson R."/>
            <person name="Cheng Z."/>
            <person name="Jin W."/>
            <person name="Jiang J."/>
            <person name="Leong S.A."/>
            <person name="Iwama H."/>
            <person name="Gojobori T."/>
            <person name="Itoh T."/>
            <person name="Niimura Y."/>
            <person name="Fujii Y."/>
            <person name="Habara T."/>
            <person name="Sakai H."/>
            <person name="Sato Y."/>
            <person name="Wilson G."/>
            <person name="Kumar K."/>
            <person name="McCouch S."/>
            <person name="Juretic N."/>
            <person name="Hoen D."/>
            <person name="Wright S."/>
            <person name="Bruskiewich R."/>
            <person name="Bureau T."/>
            <person name="Miyao A."/>
            <person name="Hirochika H."/>
            <person name="Nishikawa T."/>
            <person name="Kadowaki K."/>
            <person name="Sugiura M."/>
            <person name="Burr B."/>
            <person name="Sasaki T."/>
        </authorList>
    </citation>
    <scope>NUCLEOTIDE SEQUENCE [LARGE SCALE GENOMIC DNA]</scope>
    <source>
        <strain evidence="3">cv. Nipponbare</strain>
    </source>
</reference>
<feature type="region of interest" description="Disordered" evidence="1">
    <location>
        <begin position="1"/>
        <end position="27"/>
    </location>
</feature>
<evidence type="ECO:0000313" key="2">
    <source>
        <dbReference type="EMBL" id="BAH94519.1"/>
    </source>
</evidence>
<evidence type="ECO:0000256" key="1">
    <source>
        <dbReference type="SAM" id="MobiDB-lite"/>
    </source>
</evidence>
<evidence type="ECO:0000313" key="3">
    <source>
        <dbReference type="Proteomes" id="UP000000763"/>
    </source>
</evidence>
<dbReference type="KEGG" id="dosa:Os09g0347900"/>
<proteinExistence type="predicted"/>
<organism evidence="2 3">
    <name type="scientific">Oryza sativa subsp. japonica</name>
    <name type="common">Rice</name>
    <dbReference type="NCBI Taxonomy" id="39947"/>
    <lineage>
        <taxon>Eukaryota</taxon>
        <taxon>Viridiplantae</taxon>
        <taxon>Streptophyta</taxon>
        <taxon>Embryophyta</taxon>
        <taxon>Tracheophyta</taxon>
        <taxon>Spermatophyta</taxon>
        <taxon>Magnoliopsida</taxon>
        <taxon>Liliopsida</taxon>
        <taxon>Poales</taxon>
        <taxon>Poaceae</taxon>
        <taxon>BOP clade</taxon>
        <taxon>Oryzoideae</taxon>
        <taxon>Oryzeae</taxon>
        <taxon>Oryzinae</taxon>
        <taxon>Oryza</taxon>
        <taxon>Oryza sativa</taxon>
    </lineage>
</organism>
<protein>
    <submittedName>
        <fullName evidence="2">Os09g0347900 protein</fullName>
    </submittedName>
</protein>
<feature type="non-terminal residue" evidence="2">
    <location>
        <position position="1"/>
    </location>
</feature>
<dbReference type="AlphaFoldDB" id="C7J6N8"/>
<sequence length="101" mass="11655">PYRRRRSSGKARPRAPATQGGHGILRGSEEVRTLDRRRAEVENLRRIILADTEGQPWRRRWNCLSPRRSSPWIRAGREESKVWLCSWPPGASILPPTCISE</sequence>
<gene>
    <name evidence="2" type="ordered locus">Os09g0347900</name>
</gene>
<dbReference type="Proteomes" id="UP000000763">
    <property type="component" value="Chromosome 9"/>
</dbReference>
<accession>C7J6N8</accession>
<name>C7J6N8_ORYSJ</name>
<dbReference type="EMBL" id="AP008215">
    <property type="protein sequence ID" value="BAH94519.1"/>
    <property type="molecule type" value="Genomic_DNA"/>
</dbReference>